<dbReference type="Gene3D" id="3.30.470.20">
    <property type="entry name" value="ATP-grasp fold, B domain"/>
    <property type="match status" value="1"/>
</dbReference>
<dbReference type="OrthoDB" id="1804072at2"/>
<reference evidence="3 4" key="1">
    <citation type="submission" date="2014-09" db="EMBL/GenBank/DDBJ databases">
        <title>Genome sequencing of Methyloceanibacter caenitepidi Gela4.</title>
        <authorList>
            <person name="Takeuchi M."/>
            <person name="Susumu S."/>
            <person name="Kamagata Y."/>
            <person name="Oshima K."/>
            <person name="Hattori M."/>
            <person name="Iwasaki W."/>
        </authorList>
    </citation>
    <scope>NUCLEOTIDE SEQUENCE [LARGE SCALE GENOMIC DNA]</scope>
    <source>
        <strain evidence="3 4">Gela4</strain>
    </source>
</reference>
<dbReference type="SUPFAM" id="SSF56059">
    <property type="entry name" value="Glutathione synthetase ATP-binding domain-like"/>
    <property type="match status" value="1"/>
</dbReference>
<dbReference type="AlphaFoldDB" id="A0A0A8K355"/>
<organism evidence="3 4">
    <name type="scientific">Methyloceanibacter caenitepidi</name>
    <dbReference type="NCBI Taxonomy" id="1384459"/>
    <lineage>
        <taxon>Bacteria</taxon>
        <taxon>Pseudomonadati</taxon>
        <taxon>Pseudomonadota</taxon>
        <taxon>Alphaproteobacteria</taxon>
        <taxon>Hyphomicrobiales</taxon>
        <taxon>Hyphomicrobiaceae</taxon>
        <taxon>Methyloceanibacter</taxon>
    </lineage>
</organism>
<evidence type="ECO:0000313" key="4">
    <source>
        <dbReference type="Proteomes" id="UP000031643"/>
    </source>
</evidence>
<dbReference type="EMBL" id="AP014648">
    <property type="protein sequence ID" value="BAQ17241.1"/>
    <property type="molecule type" value="Genomic_DNA"/>
</dbReference>
<evidence type="ECO:0000313" key="3">
    <source>
        <dbReference type="EMBL" id="BAQ17241.1"/>
    </source>
</evidence>
<dbReference type="GO" id="GO:0005524">
    <property type="term" value="F:ATP binding"/>
    <property type="evidence" value="ECO:0007669"/>
    <property type="project" value="UniProtKB-UniRule"/>
</dbReference>
<evidence type="ECO:0000259" key="2">
    <source>
        <dbReference type="PROSITE" id="PS50975"/>
    </source>
</evidence>
<keyword evidence="1" id="KW-0547">Nucleotide-binding</keyword>
<keyword evidence="4" id="KW-1185">Reference proteome</keyword>
<accession>A0A0A8K355</accession>
<dbReference type="Proteomes" id="UP000031643">
    <property type="component" value="Chromosome"/>
</dbReference>
<dbReference type="GO" id="GO:0046872">
    <property type="term" value="F:metal ion binding"/>
    <property type="evidence" value="ECO:0007669"/>
    <property type="project" value="InterPro"/>
</dbReference>
<dbReference type="PIRSF" id="PIRSF016817">
    <property type="entry name" value="UCP016817_carboligase"/>
    <property type="match status" value="1"/>
</dbReference>
<sequence>MPVPARGSLLIVAVSGRALARAAADAGYVPLVADFFADLDTQALAHRARKVPGDIAHGFQWDSLDRILDALCAEAPSPPRGLVYGSGFEDRPELLARIAARWTIVGNDAATVSEINDPGRFFAALERMAIPHPETRLEPPPDPEGWVAKRPGGAGGSHIAPARGRTPTTNAYFQRLVPGRPISALFAGDGTQAAVLGFSEQWGAPAPGRPWRYGGAAQPARLGAEAAKRMGEIVAGVTAEFRLKGLNSADFLLDADAPILLEVNPRPGATLDIFEHASLPLMDVHVNAALHNQLPAEVPAFEEAAASMIVFAPEALTIPQRMVWPEGAADLPKPGEQIDKERPICTLLARAESGDEARSLVQTRARELLAALNVV</sequence>
<gene>
    <name evidence="3" type="ORF">GL4_1787</name>
</gene>
<dbReference type="HOGENOM" id="CLU_057102_1_0_5"/>
<proteinExistence type="predicted"/>
<dbReference type="InterPro" id="IPR011761">
    <property type="entry name" value="ATP-grasp"/>
</dbReference>
<dbReference type="Pfam" id="PF02655">
    <property type="entry name" value="ATP-grasp_3"/>
    <property type="match status" value="1"/>
</dbReference>
<protein>
    <submittedName>
        <fullName evidence="3">COG1821 family protein</fullName>
    </submittedName>
</protein>
<evidence type="ECO:0000256" key="1">
    <source>
        <dbReference type="PROSITE-ProRule" id="PRU00409"/>
    </source>
</evidence>
<feature type="domain" description="ATP-grasp" evidence="2">
    <location>
        <begin position="219"/>
        <end position="290"/>
    </location>
</feature>
<dbReference type="PROSITE" id="PS50975">
    <property type="entry name" value="ATP_GRASP"/>
    <property type="match status" value="1"/>
</dbReference>
<keyword evidence="1" id="KW-0067">ATP-binding</keyword>
<dbReference type="InterPro" id="IPR016677">
    <property type="entry name" value="UCP016817_carboligase"/>
</dbReference>
<dbReference type="STRING" id="1384459.GL4_1787"/>
<name>A0A0A8K355_9HYPH</name>
<dbReference type="InterPro" id="IPR003806">
    <property type="entry name" value="ATP-grasp_PylC-type"/>
</dbReference>
<dbReference type="KEGG" id="mcg:GL4_1787"/>